<dbReference type="Pfam" id="PF03401">
    <property type="entry name" value="TctC"/>
    <property type="match status" value="1"/>
</dbReference>
<dbReference type="PROSITE" id="PS51318">
    <property type="entry name" value="TAT"/>
    <property type="match status" value="1"/>
</dbReference>
<dbReference type="PANTHER" id="PTHR42928:SF5">
    <property type="entry name" value="BLR1237 PROTEIN"/>
    <property type="match status" value="1"/>
</dbReference>
<dbReference type="InterPro" id="IPR042100">
    <property type="entry name" value="Bug_dom1"/>
</dbReference>
<evidence type="ECO:0000313" key="3">
    <source>
        <dbReference type="Proteomes" id="UP000194137"/>
    </source>
</evidence>
<dbReference type="CDD" id="cd07012">
    <property type="entry name" value="PBP2_Bug_TTT"/>
    <property type="match status" value="1"/>
</dbReference>
<proteinExistence type="inferred from homology"/>
<sequence length="333" mass="35042">MDRRDFLMRAAALPLAAQGSLAALVSGAHAQGTWPERNITFVVPFPAGGQADLAARPVAAALEKILGRPVVVENRAGGAGGAVGNAAVARAAPDGYTQLVTLSSLAVLPEADRLFGRTPAYEVSQFTPVARILADPTLLAVPASAPWKTLKDFVEDAKARPGQIPYGSSGPYGTLHIAMEMFAAAAGIKLLHVPFRGAAPALTALLSGTVQALASAPGVLKAQVDDGKLRVLANWGAERIPSFPDLPTFKELGYPDVEFYIWAGLFTPKGVPDAVMTKLRDGMRQAMKSPEVIKTFEAAGSPPAYQDQAEFTRFFEADSARLIAAVKKIGKVE</sequence>
<reference evidence="2 3" key="1">
    <citation type="submission" date="2017-05" db="EMBL/GenBank/DDBJ databases">
        <title>Full genome sequence of Pseudorhodoplanes sinuspersici.</title>
        <authorList>
            <person name="Dastgheib S.M.M."/>
            <person name="Shavandi M."/>
            <person name="Tirandaz H."/>
        </authorList>
    </citation>
    <scope>NUCLEOTIDE SEQUENCE [LARGE SCALE GENOMIC DNA]</scope>
    <source>
        <strain evidence="2 3">RIPI110</strain>
    </source>
</reference>
<dbReference type="KEGG" id="psin:CAK95_23960"/>
<dbReference type="Proteomes" id="UP000194137">
    <property type="component" value="Chromosome"/>
</dbReference>
<evidence type="ECO:0000256" key="1">
    <source>
        <dbReference type="ARBA" id="ARBA00006987"/>
    </source>
</evidence>
<name>A0A1W6ZWW7_9HYPH</name>
<dbReference type="InterPro" id="IPR006311">
    <property type="entry name" value="TAT_signal"/>
</dbReference>
<dbReference type="Gene3D" id="3.40.190.150">
    <property type="entry name" value="Bordetella uptake gene, domain 1"/>
    <property type="match status" value="1"/>
</dbReference>
<dbReference type="PANTHER" id="PTHR42928">
    <property type="entry name" value="TRICARBOXYLATE-BINDING PROTEIN"/>
    <property type="match status" value="1"/>
</dbReference>
<dbReference type="STRING" id="1235591.CAK95_23960"/>
<dbReference type="EMBL" id="CP021112">
    <property type="protein sequence ID" value="ARQ01810.1"/>
    <property type="molecule type" value="Genomic_DNA"/>
</dbReference>
<organism evidence="2 3">
    <name type="scientific">Pseudorhodoplanes sinuspersici</name>
    <dbReference type="NCBI Taxonomy" id="1235591"/>
    <lineage>
        <taxon>Bacteria</taxon>
        <taxon>Pseudomonadati</taxon>
        <taxon>Pseudomonadota</taxon>
        <taxon>Alphaproteobacteria</taxon>
        <taxon>Hyphomicrobiales</taxon>
        <taxon>Pseudorhodoplanes</taxon>
    </lineage>
</organism>
<dbReference type="PIRSF" id="PIRSF017082">
    <property type="entry name" value="YflP"/>
    <property type="match status" value="1"/>
</dbReference>
<dbReference type="Gene3D" id="3.40.190.10">
    <property type="entry name" value="Periplasmic binding protein-like II"/>
    <property type="match status" value="1"/>
</dbReference>
<dbReference type="AlphaFoldDB" id="A0A1W6ZWW7"/>
<dbReference type="SUPFAM" id="SSF53850">
    <property type="entry name" value="Periplasmic binding protein-like II"/>
    <property type="match status" value="1"/>
</dbReference>
<gene>
    <name evidence="2" type="ORF">CAK95_23960</name>
</gene>
<evidence type="ECO:0000313" key="2">
    <source>
        <dbReference type="EMBL" id="ARQ01810.1"/>
    </source>
</evidence>
<dbReference type="RefSeq" id="WP_086090204.1">
    <property type="nucleotide sequence ID" value="NZ_CP021112.1"/>
</dbReference>
<dbReference type="InterPro" id="IPR005064">
    <property type="entry name" value="BUG"/>
</dbReference>
<accession>A0A1W6ZWW7</accession>
<keyword evidence="3" id="KW-1185">Reference proteome</keyword>
<dbReference type="OrthoDB" id="7250553at2"/>
<comment type="similarity">
    <text evidence="1">Belongs to the UPF0065 (bug) family.</text>
</comment>
<protein>
    <submittedName>
        <fullName evidence="2">Tat pathway signal protein</fullName>
    </submittedName>
</protein>